<evidence type="ECO:0000313" key="6">
    <source>
        <dbReference type="Proteomes" id="UP000002742"/>
    </source>
</evidence>
<feature type="domain" description="Anthranilate synthase component I N-terminal" evidence="4">
    <location>
        <begin position="15"/>
        <end position="155"/>
    </location>
</feature>
<sequence>MSFLKHELHYLADSAQYFARIAQMPWAMFLDSGQLLNPLTGKAGSQYGHYDILVAKPFITFTSNGQHTEVVSRDGKHTSLEDPFKLVNDALQPLRAAQSAWPFTGGAVGYFGYDLARRLEKLESTAVDDGLVPQLQVGIYDWAVIVDHRAKTTHLVSNGFDRQTHDDWQSLCELFDGVGQSEAAQTADFEITSAVRSNMDKAAYSAAFNAIKTYIHEGDCYQVNLAQRFSATAHGDAWAFYQKLREISPAPFMAYMNLGHMHVVSGSPERFLQVVNGYVETRPIKGTRPRAADAEQDAEYAQDLLESLKDRAENLMIVDLLRNDISKNCKTGSVKADKLFQLQSFANVHHLVSIVTGELLADKSAIDLLRGCFPGGSITGAPKLRAMQIIEELEPHRRGVYCGAIGYIGFDGNMDTNIAIRTAVYVEKKNGEGEVSFYAGGGIVADSDVEKEYVETWDKASSMLKVVECFSRKPE</sequence>
<keyword evidence="5" id="KW-0032">Aminotransferase</keyword>
<dbReference type="RefSeq" id="WP_015832274.1">
    <property type="nucleotide sequence ID" value="NC_012968.1"/>
</dbReference>
<dbReference type="InterPro" id="IPR006805">
    <property type="entry name" value="Anth_synth_I_N"/>
</dbReference>
<dbReference type="Pfam" id="PF00425">
    <property type="entry name" value="Chorismate_bind"/>
    <property type="match status" value="1"/>
</dbReference>
<dbReference type="eggNOG" id="COG0147">
    <property type="taxonomic scope" value="Bacteria"/>
</dbReference>
<dbReference type="STRING" id="583345.Mmol_1333"/>
<dbReference type="EC" id="2.6.1.85" evidence="1"/>
<dbReference type="Gene3D" id="3.60.120.10">
    <property type="entry name" value="Anthranilate synthase"/>
    <property type="match status" value="1"/>
</dbReference>
<name>C6WWE0_METML</name>
<feature type="domain" description="Chorismate-utilising enzyme C-terminal" evidence="3">
    <location>
        <begin position="201"/>
        <end position="459"/>
    </location>
</feature>
<dbReference type="Pfam" id="PF04715">
    <property type="entry name" value="Anth_synt_I_N"/>
    <property type="match status" value="1"/>
</dbReference>
<evidence type="ECO:0000259" key="3">
    <source>
        <dbReference type="Pfam" id="PF00425"/>
    </source>
</evidence>
<dbReference type="EMBL" id="CP001672">
    <property type="protein sequence ID" value="ACT48239.1"/>
    <property type="molecule type" value="Genomic_DNA"/>
</dbReference>
<dbReference type="KEGG" id="mmb:Mmol_1333"/>
<dbReference type="HOGENOM" id="CLU_006493_7_2_4"/>
<dbReference type="InterPro" id="IPR005801">
    <property type="entry name" value="ADC_synthase"/>
</dbReference>
<dbReference type="PRINTS" id="PR00095">
    <property type="entry name" value="ANTSNTHASEI"/>
</dbReference>
<dbReference type="NCBIfam" id="TIGR00553">
    <property type="entry name" value="pabB"/>
    <property type="match status" value="1"/>
</dbReference>
<dbReference type="InterPro" id="IPR019999">
    <property type="entry name" value="Anth_synth_I-like"/>
</dbReference>
<dbReference type="PANTHER" id="PTHR11236:SF50">
    <property type="entry name" value="AMINODEOXYCHORISMATE SYNTHASE COMPONENT 1"/>
    <property type="match status" value="1"/>
</dbReference>
<dbReference type="Proteomes" id="UP000002742">
    <property type="component" value="Chromosome"/>
</dbReference>
<evidence type="ECO:0000256" key="2">
    <source>
        <dbReference type="ARBA" id="ARBA00022679"/>
    </source>
</evidence>
<reference evidence="6" key="1">
    <citation type="submission" date="2009-07" db="EMBL/GenBank/DDBJ databases">
        <title>Complete sequence of Methylotenera mobilis JLW8.</title>
        <authorList>
            <consortium name="US DOE Joint Genome Institute"/>
            <person name="Lucas S."/>
            <person name="Copeland A."/>
            <person name="Lapidus A."/>
            <person name="Glavina del Rio T."/>
            <person name="Tice H."/>
            <person name="Bruce D."/>
            <person name="Goodwin L."/>
            <person name="Pitluck S."/>
            <person name="LaButti K.M."/>
            <person name="Clum A."/>
            <person name="Larimer F."/>
            <person name="Land M."/>
            <person name="Hauser L."/>
            <person name="Kyrpides N."/>
            <person name="Mikhailova N."/>
            <person name="Kayluzhnaya M."/>
            <person name="Chistoserdova L."/>
        </authorList>
    </citation>
    <scope>NUCLEOTIDE SEQUENCE [LARGE SCALE GENOMIC DNA]</scope>
    <source>
        <strain evidence="6">JLW8 / ATCC BAA-1282 / DSM 17540</strain>
    </source>
</reference>
<reference evidence="5 6" key="2">
    <citation type="journal article" date="2011" name="J. Bacteriol.">
        <title>Genomes of three methylotrophs from a single niche uncover genetic and metabolic divergence of Methylophilaceae.</title>
        <authorList>
            <person name="Lapidus A."/>
            <person name="Clum A."/>
            <person name="Labutti K."/>
            <person name="Kaluzhnaya M.G."/>
            <person name="Lim S."/>
            <person name="Beck D.A."/>
            <person name="Glavina Del Rio T."/>
            <person name="Nolan M."/>
            <person name="Mavromatis K."/>
            <person name="Huntemann M."/>
            <person name="Lucas S."/>
            <person name="Lidstrom M.E."/>
            <person name="Ivanova N."/>
            <person name="Chistoserdova L."/>
        </authorList>
    </citation>
    <scope>NUCLEOTIDE SEQUENCE [LARGE SCALE GENOMIC DNA]</scope>
    <source>
        <strain evidence="6">JLW8 / ATCC BAA-1282 / DSM 17540</strain>
    </source>
</reference>
<evidence type="ECO:0000256" key="1">
    <source>
        <dbReference type="ARBA" id="ARBA00013139"/>
    </source>
</evidence>
<dbReference type="OrthoDB" id="9803598at2"/>
<accession>C6WWE0</accession>
<dbReference type="GO" id="GO:0009396">
    <property type="term" value="P:folic acid-containing compound biosynthetic process"/>
    <property type="evidence" value="ECO:0007669"/>
    <property type="project" value="InterPro"/>
</dbReference>
<dbReference type="AlphaFoldDB" id="C6WWE0"/>
<dbReference type="GO" id="GO:0046820">
    <property type="term" value="F:4-amino-4-deoxychorismate synthase activity"/>
    <property type="evidence" value="ECO:0007669"/>
    <property type="project" value="UniProtKB-EC"/>
</dbReference>
<organism evidence="5 6">
    <name type="scientific">Methylotenera mobilis (strain JLW8 / ATCC BAA-1282 / DSM 17540)</name>
    <dbReference type="NCBI Taxonomy" id="583345"/>
    <lineage>
        <taxon>Bacteria</taxon>
        <taxon>Pseudomonadati</taxon>
        <taxon>Pseudomonadota</taxon>
        <taxon>Betaproteobacteria</taxon>
        <taxon>Nitrosomonadales</taxon>
        <taxon>Methylophilaceae</taxon>
        <taxon>Methylotenera</taxon>
    </lineage>
</organism>
<dbReference type="SUPFAM" id="SSF56322">
    <property type="entry name" value="ADC synthase"/>
    <property type="match status" value="1"/>
</dbReference>
<evidence type="ECO:0000259" key="4">
    <source>
        <dbReference type="Pfam" id="PF04715"/>
    </source>
</evidence>
<dbReference type="PANTHER" id="PTHR11236">
    <property type="entry name" value="AMINOBENZOATE/ANTHRANILATE SYNTHASE"/>
    <property type="match status" value="1"/>
</dbReference>
<dbReference type="InterPro" id="IPR005802">
    <property type="entry name" value="ADC_synth_comp_1"/>
</dbReference>
<dbReference type="InterPro" id="IPR015890">
    <property type="entry name" value="Chorismate_C"/>
</dbReference>
<dbReference type="GO" id="GO:0000162">
    <property type="term" value="P:L-tryptophan biosynthetic process"/>
    <property type="evidence" value="ECO:0007669"/>
    <property type="project" value="TreeGrafter"/>
</dbReference>
<gene>
    <name evidence="5" type="ordered locus">Mmol_1333</name>
</gene>
<evidence type="ECO:0000313" key="5">
    <source>
        <dbReference type="EMBL" id="ACT48239.1"/>
    </source>
</evidence>
<keyword evidence="2 5" id="KW-0808">Transferase</keyword>
<protein>
    <recommendedName>
        <fullName evidence="1">aminodeoxychorismate synthase</fullName>
        <ecNumber evidence="1">2.6.1.85</ecNumber>
    </recommendedName>
</protein>
<keyword evidence="6" id="KW-1185">Reference proteome</keyword>
<proteinExistence type="predicted"/>